<accession>A0ABS9TMK5</accession>
<feature type="domain" description="Transglutaminase-like" evidence="1">
    <location>
        <begin position="91"/>
        <end position="149"/>
    </location>
</feature>
<dbReference type="RefSeq" id="WP_241040418.1">
    <property type="nucleotide sequence ID" value="NZ_BAAAJF010000014.1"/>
</dbReference>
<dbReference type="Proteomes" id="UP001299970">
    <property type="component" value="Unassembled WGS sequence"/>
</dbReference>
<gene>
    <name evidence="2" type="ORF">MMF94_29070</name>
</gene>
<protein>
    <submittedName>
        <fullName evidence="2">Transglutaminase-like domain-containing protein</fullName>
    </submittedName>
</protein>
<proteinExistence type="predicted"/>
<dbReference type="InterPro" id="IPR038765">
    <property type="entry name" value="Papain-like_cys_pep_sf"/>
</dbReference>
<dbReference type="InterPro" id="IPR002931">
    <property type="entry name" value="Transglutaminase-like"/>
</dbReference>
<reference evidence="2 3" key="1">
    <citation type="submission" date="2022-03" db="EMBL/GenBank/DDBJ databases">
        <title>Pseudonocardia alaer sp. nov., a novel actinomycete isolated from reed forest soil.</title>
        <authorList>
            <person name="Wang L."/>
        </authorList>
    </citation>
    <scope>NUCLEOTIDE SEQUENCE [LARGE SCALE GENOMIC DNA]</scope>
    <source>
        <strain evidence="2 3">Y-16303</strain>
    </source>
</reference>
<comment type="caution">
    <text evidence="2">The sequence shown here is derived from an EMBL/GenBank/DDBJ whole genome shotgun (WGS) entry which is preliminary data.</text>
</comment>
<evidence type="ECO:0000259" key="1">
    <source>
        <dbReference type="Pfam" id="PF01841"/>
    </source>
</evidence>
<dbReference type="Gene3D" id="3.10.620.30">
    <property type="match status" value="1"/>
</dbReference>
<name>A0ABS9TMK5_9PSEU</name>
<evidence type="ECO:0000313" key="3">
    <source>
        <dbReference type="Proteomes" id="UP001299970"/>
    </source>
</evidence>
<organism evidence="2 3">
    <name type="scientific">Pseudonocardia alaniniphila</name>
    <dbReference type="NCBI Taxonomy" id="75291"/>
    <lineage>
        <taxon>Bacteria</taxon>
        <taxon>Bacillati</taxon>
        <taxon>Actinomycetota</taxon>
        <taxon>Actinomycetes</taxon>
        <taxon>Pseudonocardiales</taxon>
        <taxon>Pseudonocardiaceae</taxon>
        <taxon>Pseudonocardia</taxon>
    </lineage>
</organism>
<dbReference type="Pfam" id="PF01841">
    <property type="entry name" value="Transglut_core"/>
    <property type="match status" value="1"/>
</dbReference>
<dbReference type="EMBL" id="JAKXMK010000028">
    <property type="protein sequence ID" value="MCH6169772.1"/>
    <property type="molecule type" value="Genomic_DNA"/>
</dbReference>
<dbReference type="SUPFAM" id="SSF54001">
    <property type="entry name" value="Cysteine proteinases"/>
    <property type="match status" value="1"/>
</dbReference>
<sequence>MAVDLRSYSEPGPLTSFEPEQLWLADDLPGDPVGICTVAQGLVIQPDEAAAQGLPERRQTERAIRPVHDLITVLSDLDPAPLHHPRAPAHRVVGTCRHFATLSTALLRLRGIPARARCGFATYFISARSVDHWITEYWLPEDQRWIRIDSEMLGRDIVDHPEDLAPGQFLTGGEAWALYRSGSIDPDTFGVADVDDAWGVGEIRGNAIRDLASLSKLEMLPWDEWGRMEASYKGLTGPEYDTLMDRVAEACTSDDPATISRVYQSEDLAVPHEMIG</sequence>
<keyword evidence="3" id="KW-1185">Reference proteome</keyword>
<evidence type="ECO:0000313" key="2">
    <source>
        <dbReference type="EMBL" id="MCH6169772.1"/>
    </source>
</evidence>